<accession>A0A2N5UGV4</accession>
<keyword evidence="1" id="KW-0732">Signal</keyword>
<evidence type="ECO:0000256" key="1">
    <source>
        <dbReference type="SAM" id="SignalP"/>
    </source>
</evidence>
<dbReference type="AlphaFoldDB" id="A0A2N5UGV4"/>
<reference evidence="2 3" key="1">
    <citation type="submission" date="2017-11" db="EMBL/GenBank/DDBJ databases">
        <title>De novo assembly and phasing of dikaryotic genomes from two isolates of Puccinia coronata f. sp. avenae, the causal agent of oat crown rust.</title>
        <authorList>
            <person name="Miller M.E."/>
            <person name="Zhang Y."/>
            <person name="Omidvar V."/>
            <person name="Sperschneider J."/>
            <person name="Schwessinger B."/>
            <person name="Raley C."/>
            <person name="Palmer J.M."/>
            <person name="Garnica D."/>
            <person name="Upadhyaya N."/>
            <person name="Rathjen J."/>
            <person name="Taylor J.M."/>
            <person name="Park R.F."/>
            <person name="Dodds P.N."/>
            <person name="Hirsch C.D."/>
            <person name="Kianian S.F."/>
            <person name="Figueroa M."/>
        </authorList>
    </citation>
    <scope>NUCLEOTIDE SEQUENCE [LARGE SCALE GENOMIC DNA]</scope>
    <source>
        <strain evidence="2">12SD80</strain>
    </source>
</reference>
<evidence type="ECO:0000313" key="2">
    <source>
        <dbReference type="EMBL" id="PLW36969.1"/>
    </source>
</evidence>
<sequence length="188" mass="20971">MKSLQAFLNGIFMCSVVLRLVAGTTDHNERLPTGIGRLDTEPTTFIIRRDGEDRQIIQKQRRGVALAGHHPYPREVTCRPPTDDQLETFKSKDCLLAAKKISAHHLRELTCNTCKLSVINNEGELIPSTLPADHLRHMTVKFLESCASHKFINGQWDQLQIKDVWTEITAIGALTGLALPARCFSGSV</sequence>
<feature type="chain" id="PRO_5014917902" evidence="1">
    <location>
        <begin position="24"/>
        <end position="188"/>
    </location>
</feature>
<feature type="signal peptide" evidence="1">
    <location>
        <begin position="1"/>
        <end position="23"/>
    </location>
</feature>
<dbReference type="EMBL" id="PGCI01000151">
    <property type="protein sequence ID" value="PLW36969.1"/>
    <property type="molecule type" value="Genomic_DNA"/>
</dbReference>
<gene>
    <name evidence="2" type="ORF">PCASD_06633</name>
</gene>
<protein>
    <submittedName>
        <fullName evidence="2">Uncharacterized protein</fullName>
    </submittedName>
</protein>
<proteinExistence type="predicted"/>
<dbReference type="Proteomes" id="UP000235392">
    <property type="component" value="Unassembled WGS sequence"/>
</dbReference>
<organism evidence="2 3">
    <name type="scientific">Puccinia coronata f. sp. avenae</name>
    <dbReference type="NCBI Taxonomy" id="200324"/>
    <lineage>
        <taxon>Eukaryota</taxon>
        <taxon>Fungi</taxon>
        <taxon>Dikarya</taxon>
        <taxon>Basidiomycota</taxon>
        <taxon>Pucciniomycotina</taxon>
        <taxon>Pucciniomycetes</taxon>
        <taxon>Pucciniales</taxon>
        <taxon>Pucciniaceae</taxon>
        <taxon>Puccinia</taxon>
    </lineage>
</organism>
<comment type="caution">
    <text evidence="2">The sequence shown here is derived from an EMBL/GenBank/DDBJ whole genome shotgun (WGS) entry which is preliminary data.</text>
</comment>
<name>A0A2N5UGV4_9BASI</name>
<evidence type="ECO:0000313" key="3">
    <source>
        <dbReference type="Proteomes" id="UP000235392"/>
    </source>
</evidence>